<comment type="subcellular location">
    <subcellularLocation>
        <location evidence="1">Nucleus</location>
        <location evidence="1">Nuclear pore complex</location>
    </subcellularLocation>
</comment>
<keyword evidence="5" id="KW-0811">Translocation</keyword>
<dbReference type="Proteomes" id="UP000018001">
    <property type="component" value="Unassembled WGS sequence"/>
</dbReference>
<dbReference type="InParanoid" id="V5GBW6"/>
<keyword evidence="4" id="KW-0653">Protein transport</keyword>
<keyword evidence="6" id="KW-0906">Nuclear pore complex</keyword>
<evidence type="ECO:0000256" key="8">
    <source>
        <dbReference type="ARBA" id="ARBA00038387"/>
    </source>
</evidence>
<evidence type="ECO:0000256" key="9">
    <source>
        <dbReference type="ARBA" id="ARBA00040174"/>
    </source>
</evidence>
<gene>
    <name evidence="13" type="ORF">PVAR5_7074</name>
</gene>
<dbReference type="GO" id="GO:0044611">
    <property type="term" value="C:nuclear pore inner ring"/>
    <property type="evidence" value="ECO:0007669"/>
    <property type="project" value="TreeGrafter"/>
</dbReference>
<dbReference type="eggNOG" id="ENOG502QQFV">
    <property type="taxonomic scope" value="Eukaryota"/>
</dbReference>
<dbReference type="FunFam" id="1.25.10.70:FF:000002">
    <property type="entry name" value="Nucleoporin (Nup184), putative"/>
    <property type="match status" value="1"/>
</dbReference>
<organism evidence="13 14">
    <name type="scientific">Byssochlamys spectabilis (strain No. 5 / NBRC 109023)</name>
    <name type="common">Paecilomyces variotii</name>
    <dbReference type="NCBI Taxonomy" id="1356009"/>
    <lineage>
        <taxon>Eukaryota</taxon>
        <taxon>Fungi</taxon>
        <taxon>Dikarya</taxon>
        <taxon>Ascomycota</taxon>
        <taxon>Pezizomycotina</taxon>
        <taxon>Eurotiomycetes</taxon>
        <taxon>Eurotiomycetidae</taxon>
        <taxon>Eurotiales</taxon>
        <taxon>Thermoascaceae</taxon>
        <taxon>Paecilomyces</taxon>
    </lineage>
</organism>
<dbReference type="InterPro" id="IPR044840">
    <property type="entry name" value="Nup188"/>
</dbReference>
<accession>V5GBW6</accession>
<feature type="domain" description="Nucleoporin Nup188 N-terminal" evidence="10">
    <location>
        <begin position="276"/>
        <end position="533"/>
    </location>
</feature>
<keyword evidence="3" id="KW-0509">mRNA transport</keyword>
<proteinExistence type="inferred from homology"/>
<dbReference type="Pfam" id="PF18378">
    <property type="entry name" value="Nup188_C"/>
    <property type="match status" value="1"/>
</dbReference>
<reference evidence="14" key="1">
    <citation type="journal article" date="2014" name="Genome Announc.">
        <title>Draft genome sequence of the formaldehyde-resistant fungus Byssochlamys spectabilis No. 5 (anamorph Paecilomyces variotii No. 5) (NBRC109023).</title>
        <authorList>
            <person name="Oka T."/>
            <person name="Ekino K."/>
            <person name="Fukuda K."/>
            <person name="Nomura Y."/>
        </authorList>
    </citation>
    <scope>NUCLEOTIDE SEQUENCE [LARGE SCALE GENOMIC DNA]</scope>
    <source>
        <strain evidence="14">No. 5 / NBRC 109023</strain>
    </source>
</reference>
<dbReference type="OrthoDB" id="102511at2759"/>
<dbReference type="EMBL" id="BAUL01000242">
    <property type="protein sequence ID" value="GAD98382.1"/>
    <property type="molecule type" value="Genomic_DNA"/>
</dbReference>
<comment type="similarity">
    <text evidence="8">Belongs to the Nup188 family.</text>
</comment>
<dbReference type="Pfam" id="PF21093">
    <property type="entry name" value="Nup188_N-subdom_III"/>
    <property type="match status" value="1"/>
</dbReference>
<evidence type="ECO:0000256" key="2">
    <source>
        <dbReference type="ARBA" id="ARBA00022448"/>
    </source>
</evidence>
<evidence type="ECO:0000256" key="3">
    <source>
        <dbReference type="ARBA" id="ARBA00022816"/>
    </source>
</evidence>
<evidence type="ECO:0000259" key="11">
    <source>
        <dbReference type="Pfam" id="PF18378"/>
    </source>
</evidence>
<feature type="domain" description="Nucleoporin Nup188 N-terminal subdomain III" evidence="12">
    <location>
        <begin position="797"/>
        <end position="1243"/>
    </location>
</feature>
<evidence type="ECO:0000256" key="7">
    <source>
        <dbReference type="ARBA" id="ARBA00023242"/>
    </source>
</evidence>
<evidence type="ECO:0000256" key="1">
    <source>
        <dbReference type="ARBA" id="ARBA00004567"/>
    </source>
</evidence>
<keyword evidence="2" id="KW-0813">Transport</keyword>
<dbReference type="GO" id="GO:0017056">
    <property type="term" value="F:structural constituent of nuclear pore"/>
    <property type="evidence" value="ECO:0007669"/>
    <property type="project" value="InterPro"/>
</dbReference>
<feature type="domain" description="Nuclear pore protein Nup188 C-terminal" evidence="11">
    <location>
        <begin position="1544"/>
        <end position="1914"/>
    </location>
</feature>
<keyword evidence="7" id="KW-0539">Nucleus</keyword>
<evidence type="ECO:0000313" key="14">
    <source>
        <dbReference type="Proteomes" id="UP000018001"/>
    </source>
</evidence>
<sequence length="1919" mass="212257">MQTPEKDRQEGEEKGQLQLRDEDFLVRIRTADDVRVACRNGTSWQKSQTPKFHPAPAPASSCPTVSSCSSHTLYGADPSYNDIVLLPMAPAPEAFFPSLDKCFSGDAQLLSWKRAYLHLCDSETGSGDATGLYQFLSHPESTRCLSQSLNPFAPPSAKSKSEFDSKTAAIHVNTSPQAPYDLSEIKADALWLSQKAKIDEVTALRITILEWQSRPATRLLAGFSEEESTSLQDAAGVDSFRASLAGLPMVQIAKRTADREDGRSGFAAEESRRHRLRLLYLSEKNHILRVSRKLLALSLSGRRPNQPIAAGEEGNARNTAKDAKIRELGVTIFKDKFEDAGRNKFLSECVAAIRSRLSDFDGEGGWLGAVESDQECEDAWRTMLIDEIVHITQILFLQLQSSNTIPTAELVLSWLRLMGDYGFLESVRVPCEEPISVLLPLQAFVSMTTLAFLKLSVSIPFIIDHAQFQDGPSAGSAYFLSREHISEINETFLNSANMGLMTASPAVFAWGLIMYTMREIALAARERRELEQFHSAVDSFQSNTPAASPGRGSEQSLYEDLLDGARSLRYGDEAVTILTAGAIDRGRVFDAIIALATKVSSMSAVDDSLIDRWIREALLDLVRVSTEFLDYMPEIVESVLAILTGSPADSPWTSHGVKSHASEPRSVFYEDHVLMDRIFRVAQSRFPYETVPFLKICRALTSKELVTEDGLPAILSELETMDTFTQVVPQDFQGYETTREDENANFVSLVEPLSMIESAQRKQRSIHNPENALIVTSSSQVPTATTGQVVSEIGPPVIMWQHQYSCLSFIGSWLEDRAENGGLPGQSEDSIAEAIGLLADLISSAGARPAQGAEGSSAKRILEMASDGLARQGDIISVILDILEQDLQNISFKPGSQGSLESTVACLQFLRALVPILPSRVWPFLSRSSFLGSDGKGGVMTAVISAVEVTSGEYPFLINCVRLLDAIVEDVASRSAIRRASQRGSSRLSNAMDWSAGVPSHTMSDVLLTFTRTMIDVYNSNANWRFNNPEDRLEVNALLASTFEKVLYYAYGAGDSMKLESKVTSVFSTTAPYVLDVLRPGSKEELPFDPVLRIILDGLNTPISTIYLRPLTVIERQLKSTLKLAIKLVQAAQLIGSPVSLLEDQLFKAAPVLVKLYGLHDSYRLLIISLLELLVSRAASDPDNEPPSLLGHLGAESTCLFLDILAQFDQPLNDNSLLVAIWQLLSTFVSKRQQWLAIYLLTGSSPRESLKQKDGKNKAPAMRATPFFQIALDTLSNIDQVDPQIALSMLEFVSQSQEHWPWATPELKKHPNFFNSIIQYVAKLKLGNLASHEQIFATRIAAVTADLCTVYLHSAKEARDMAFFKTLIPLITWFANNAVEVPGYNASLHANLRKNFEMKYTGCKLLDFKRTSLQPRLLGSEYYYDMSLGEKLLSYDFAWTGSRNQGFAEEFERANLNLSLVEAQVSLLHSWKFFAVEHCADFSPDKEVQKSMALVVKNCLLANTASVPQEAVFDRLQQTRVDFAQALLQRLVKIQSKGAEVFGLLSIVWEAMRARGGTYENAMANDDNEYYRSLLNVLFLSLQFHLDGPSRAEPEVVGKKPKFSSDTSIVLEIVKVVVAQGFRTLTTYLHDDPQKCSPRDFAILTAILQTCLQVKHVDRLYEQIAFHIEDNDTARYALTLFSWSDQITIEGDPIYGELSILFLLELSTVPMLAEHLAVEAALMKLATCRLTNVLQQSKGCGPFDPIPRLYSIWSGGILPLCINLLYHVMRAAPEVAAFLNQFGGQLNRASECFAGTHAGVSTAQQAGQICLSMASEAYSLALISFILERFREAGPSAGVDIQTIQELKWDKGRVKEDIEELLGRRQTLRARIAATSEKELELARQKPLNAATSGAEDRLEERIVNELTAALVCLGGEVE</sequence>
<dbReference type="InterPro" id="IPR041634">
    <property type="entry name" value="Nup188_C"/>
</dbReference>
<dbReference type="HOGENOM" id="CLU_001029_0_0_1"/>
<dbReference type="FunCoup" id="V5GBW6">
    <property type="interactions" value="132"/>
</dbReference>
<keyword evidence="14" id="KW-1185">Reference proteome</keyword>
<evidence type="ECO:0000313" key="13">
    <source>
        <dbReference type="EMBL" id="GAD98382.1"/>
    </source>
</evidence>
<comment type="caution">
    <text evidence="13">The sequence shown here is derived from an EMBL/GenBank/DDBJ whole genome shotgun (WGS) entry which is preliminary data.</text>
</comment>
<evidence type="ECO:0000259" key="10">
    <source>
        <dbReference type="Pfam" id="PF10487"/>
    </source>
</evidence>
<name>V5GBW6_BYSSN</name>
<evidence type="ECO:0000259" key="12">
    <source>
        <dbReference type="Pfam" id="PF21093"/>
    </source>
</evidence>
<dbReference type="GO" id="GO:0006606">
    <property type="term" value="P:protein import into nucleus"/>
    <property type="evidence" value="ECO:0007669"/>
    <property type="project" value="TreeGrafter"/>
</dbReference>
<dbReference type="Pfam" id="PF21094">
    <property type="entry name" value="Nup188_SH3-like"/>
    <property type="match status" value="1"/>
</dbReference>
<dbReference type="GO" id="GO:0006405">
    <property type="term" value="P:RNA export from nucleus"/>
    <property type="evidence" value="ECO:0007669"/>
    <property type="project" value="TreeGrafter"/>
</dbReference>
<dbReference type="PANTHER" id="PTHR31431:SF1">
    <property type="entry name" value="NUCLEOPORIN NUP188"/>
    <property type="match status" value="1"/>
</dbReference>
<dbReference type="Pfam" id="PF10487">
    <property type="entry name" value="Nup188_N"/>
    <property type="match status" value="1"/>
</dbReference>
<protein>
    <recommendedName>
        <fullName evidence="9">Nucleoporin NUP188</fullName>
    </recommendedName>
</protein>
<dbReference type="Gene3D" id="1.25.10.70">
    <property type="match status" value="1"/>
</dbReference>
<evidence type="ECO:0000256" key="4">
    <source>
        <dbReference type="ARBA" id="ARBA00022927"/>
    </source>
</evidence>
<evidence type="ECO:0000256" key="5">
    <source>
        <dbReference type="ARBA" id="ARBA00023010"/>
    </source>
</evidence>
<dbReference type="PANTHER" id="PTHR31431">
    <property type="entry name" value="NUCLEOPORIN NUP188 HOMOLOG"/>
    <property type="match status" value="1"/>
</dbReference>
<dbReference type="InterPro" id="IPR018864">
    <property type="entry name" value="Nucleoporin_Nup188_N"/>
</dbReference>
<dbReference type="InterPro" id="IPR048883">
    <property type="entry name" value="Nup188_N-subdom_III"/>
</dbReference>
<dbReference type="GO" id="GO:0051028">
    <property type="term" value="P:mRNA transport"/>
    <property type="evidence" value="ECO:0007669"/>
    <property type="project" value="UniProtKB-KW"/>
</dbReference>
<evidence type="ECO:0000256" key="6">
    <source>
        <dbReference type="ARBA" id="ARBA00023132"/>
    </source>
</evidence>